<gene>
    <name evidence="7" type="ORF">D7V93_30940</name>
</gene>
<dbReference type="Gene3D" id="3.40.47.10">
    <property type="match status" value="1"/>
</dbReference>
<dbReference type="SUPFAM" id="SSF47336">
    <property type="entry name" value="ACP-like"/>
    <property type="match status" value="1"/>
</dbReference>
<dbReference type="SUPFAM" id="SSF53901">
    <property type="entry name" value="Thiolase-like"/>
    <property type="match status" value="1"/>
</dbReference>
<dbReference type="PROSITE" id="PS50075">
    <property type="entry name" value="CARRIER"/>
    <property type="match status" value="1"/>
</dbReference>
<keyword evidence="3" id="KW-0808">Transferase</keyword>
<accession>A0A3A8P2S9</accession>
<dbReference type="Proteomes" id="UP000272888">
    <property type="component" value="Unassembled WGS sequence"/>
</dbReference>
<dbReference type="InterPro" id="IPR057326">
    <property type="entry name" value="KR_dom"/>
</dbReference>
<dbReference type="InterPro" id="IPR001227">
    <property type="entry name" value="Ac_transferase_dom_sf"/>
</dbReference>
<dbReference type="Pfam" id="PF00550">
    <property type="entry name" value="PP-binding"/>
    <property type="match status" value="1"/>
</dbReference>
<dbReference type="Gene3D" id="3.30.70.3290">
    <property type="match status" value="2"/>
</dbReference>
<reference evidence="8" key="1">
    <citation type="submission" date="2018-09" db="EMBL/GenBank/DDBJ databases">
        <authorList>
            <person name="Livingstone P.G."/>
            <person name="Whitworth D.E."/>
        </authorList>
    </citation>
    <scope>NUCLEOTIDE SEQUENCE [LARGE SCALE GENOMIC DNA]</scope>
    <source>
        <strain evidence="8">CA051B</strain>
    </source>
</reference>
<sequence>MESPAGGEPIAVVGLACRLPGADSPEALWKLLVEGRDATREAPVWRWSPGTAPTYRGGFLEDAERFDAAFFGISERQALAMDPQQRLLLEGAWTALEDAGCAPSGLKGSDTGVFVGISGSDYAHRWRALGTDAIDEHTGSGTATSVASGRIAHVLGLRGPTLSVDTACSSSLVAVHLAVRSLRAGDCRMALAGGVSLMLAPEPFLALSRARMLAADGRCKTFSAAADGHGRGEGMGLVVLKRLSDARTDGDRIHALIRGSAINQDGSTVALTAPNAWAQEVVLRKAFEDAGLAPGEAAYIESHGSGTLLGDTLELTALGAVMGRAAEQTLVGSIKSNVGHLEAAAGVAGLLKALLAVRHGVVPPHLHFTAPNPHVSWDTLPLRVPTVPTPWPAHRRRVAGVSSFGFSGTNAHVVIEGVEEARSPRHEEDGGPGLLCLSAGDAGTLRELASRYARFLEECQPALRDVAFSAHTGRAALGHRLALKAVDARQASAELQRFSEGQSTQVVHHAVVPGGPPPVAFVIPAKSPAAGCASELHAREPVFRNALSAWSARQGEQGARAVAWLMGREGTRAPEALESAGAALAHALAALWKHWGVVPAREHPEPDLGALAWAEESQGVVLELGEDTARDCLGALGRLFLQGCEPEWRRFHLHHPGQRISLPLTPFQRRRFWPELQKGVVRATVTAPSSEPPPAVSPQELGDLFYGIEWRPQEAPPRVEGKEVMAVLAPEGAPRAALLELLSARGVRCHLLVSEPSGTVESFARQLQSLQSPPRAVVLLAGVLASRLGSAEEDALQLVKHATRWAQAIVAARLPLPARLHVVTRGAVQVAGESAAGLALAEAALWGWGRTLAQELPQHWGGLYDVDPQLVEESLPLLALDLLCAREHAEGVAYRWGRRFVPHLVRARPESSGRDTRPLVLRGDASYIVTGGQGAIGLQVAEWAVARGARHLVLASRGEPDATAHQAVERMRATGARVHCARCDVGDREEVAALVARASEEAPIRGVIHAAGILRDGALLSLDDRRIAQVLRPKLAGARNLEIATARLPLDFFVLFSSLAGVVGSAGQAAYAAANAFLGALARRRRQAGRHALALDWGPWTVGMASRTEGTQRWHRQGVGSLTPTVALAALEQALRQDAAQLTVAAMDWTRASGSLGDVRAEDVLPPASRRPAASGAELITRLRSTPGPRRERFLAEFLTAELNTLLGRDPRTPIDPQAGLSDLGIDSLLALDLHTLLEKQVEQALPATLAFDFPNVGALTGYLLALLESRQAGTASAPRNEVVATSPPPEPDTAELAVELDALK</sequence>
<comment type="caution">
    <text evidence="7">The sequence shown here is derived from an EMBL/GenBank/DDBJ whole genome shotgun (WGS) entry which is preliminary data.</text>
</comment>
<dbReference type="PANTHER" id="PTHR43775:SF37">
    <property type="entry name" value="SI:DKEY-61P9.11"/>
    <property type="match status" value="1"/>
</dbReference>
<evidence type="ECO:0000256" key="3">
    <source>
        <dbReference type="ARBA" id="ARBA00022679"/>
    </source>
</evidence>
<dbReference type="SMART" id="SM01294">
    <property type="entry name" value="PKS_PP_betabranch"/>
    <property type="match status" value="1"/>
</dbReference>
<dbReference type="InterPro" id="IPR036291">
    <property type="entry name" value="NAD(P)-bd_dom_sf"/>
</dbReference>
<dbReference type="InterPro" id="IPR050091">
    <property type="entry name" value="PKS_NRPS_Biosynth_Enz"/>
</dbReference>
<dbReference type="InterPro" id="IPR020806">
    <property type="entry name" value="PKS_PP-bd"/>
</dbReference>
<dbReference type="InterPro" id="IPR032821">
    <property type="entry name" value="PKS_assoc"/>
</dbReference>
<dbReference type="InterPro" id="IPR018201">
    <property type="entry name" value="Ketoacyl_synth_AS"/>
</dbReference>
<dbReference type="Pfam" id="PF08659">
    <property type="entry name" value="KR"/>
    <property type="match status" value="1"/>
</dbReference>
<evidence type="ECO:0000256" key="2">
    <source>
        <dbReference type="ARBA" id="ARBA00022553"/>
    </source>
</evidence>
<dbReference type="Gene3D" id="1.10.1200.10">
    <property type="entry name" value="ACP-like"/>
    <property type="match status" value="1"/>
</dbReference>
<dbReference type="InterPro" id="IPR009081">
    <property type="entry name" value="PP-bd_ACP"/>
</dbReference>
<dbReference type="GO" id="GO:0006633">
    <property type="term" value="P:fatty acid biosynthetic process"/>
    <property type="evidence" value="ECO:0007669"/>
    <property type="project" value="InterPro"/>
</dbReference>
<keyword evidence="2" id="KW-0597">Phosphoprotein</keyword>
<dbReference type="InterPro" id="IPR013968">
    <property type="entry name" value="PKS_KR"/>
</dbReference>
<dbReference type="SUPFAM" id="SSF51735">
    <property type="entry name" value="NAD(P)-binding Rossmann-fold domains"/>
    <property type="match status" value="2"/>
</dbReference>
<dbReference type="EMBL" id="RAWB01000434">
    <property type="protein sequence ID" value="RKH50139.1"/>
    <property type="molecule type" value="Genomic_DNA"/>
</dbReference>
<organism evidence="7 8">
    <name type="scientific">Corallococcus llansteffanensis</name>
    <dbReference type="NCBI Taxonomy" id="2316731"/>
    <lineage>
        <taxon>Bacteria</taxon>
        <taxon>Pseudomonadati</taxon>
        <taxon>Myxococcota</taxon>
        <taxon>Myxococcia</taxon>
        <taxon>Myxococcales</taxon>
        <taxon>Cystobacterineae</taxon>
        <taxon>Myxococcaceae</taxon>
        <taxon>Corallococcus</taxon>
    </lineage>
</organism>
<keyword evidence="8" id="KW-1185">Reference proteome</keyword>
<evidence type="ECO:0000256" key="1">
    <source>
        <dbReference type="ARBA" id="ARBA00022450"/>
    </source>
</evidence>
<dbReference type="GO" id="GO:0004315">
    <property type="term" value="F:3-oxoacyl-[acyl-carrier-protein] synthase activity"/>
    <property type="evidence" value="ECO:0007669"/>
    <property type="project" value="InterPro"/>
</dbReference>
<dbReference type="InterPro" id="IPR036736">
    <property type="entry name" value="ACP-like_sf"/>
</dbReference>
<dbReference type="Gene3D" id="3.40.366.10">
    <property type="entry name" value="Malonyl-Coenzyme A Acyl Carrier Protein, domain 2"/>
    <property type="match status" value="1"/>
</dbReference>
<keyword evidence="1" id="KW-0596">Phosphopantetheine</keyword>
<proteinExistence type="predicted"/>
<dbReference type="InterPro" id="IPR016039">
    <property type="entry name" value="Thiolase-like"/>
</dbReference>
<dbReference type="InterPro" id="IPR020841">
    <property type="entry name" value="PKS_Beta-ketoAc_synthase_dom"/>
</dbReference>
<dbReference type="SMART" id="SM00825">
    <property type="entry name" value="PKS_KS"/>
    <property type="match status" value="1"/>
</dbReference>
<evidence type="ECO:0000256" key="4">
    <source>
        <dbReference type="ARBA" id="ARBA00054155"/>
    </source>
</evidence>
<comment type="function">
    <text evidence="4">Involved in production of the polyketide antibiotic thailandamide.</text>
</comment>
<dbReference type="GO" id="GO:0031177">
    <property type="term" value="F:phosphopantetheine binding"/>
    <property type="evidence" value="ECO:0007669"/>
    <property type="project" value="InterPro"/>
</dbReference>
<evidence type="ECO:0000313" key="8">
    <source>
        <dbReference type="Proteomes" id="UP000272888"/>
    </source>
</evidence>
<dbReference type="GO" id="GO:0004312">
    <property type="term" value="F:fatty acid synthase activity"/>
    <property type="evidence" value="ECO:0007669"/>
    <property type="project" value="TreeGrafter"/>
</dbReference>
<dbReference type="FunFam" id="3.40.47.10:FF:000019">
    <property type="entry name" value="Polyketide synthase type I"/>
    <property type="match status" value="1"/>
</dbReference>
<dbReference type="PROSITE" id="PS52004">
    <property type="entry name" value="KS3_2"/>
    <property type="match status" value="1"/>
</dbReference>
<dbReference type="CDD" id="cd00833">
    <property type="entry name" value="PKS"/>
    <property type="match status" value="1"/>
</dbReference>
<dbReference type="PROSITE" id="PS00606">
    <property type="entry name" value="KS3_1"/>
    <property type="match status" value="1"/>
</dbReference>
<dbReference type="Pfam" id="PF02801">
    <property type="entry name" value="Ketoacyl-synt_C"/>
    <property type="match status" value="1"/>
</dbReference>
<protein>
    <submittedName>
        <fullName evidence="7">SDR family NAD(P)-dependent oxidoreductase</fullName>
    </submittedName>
</protein>
<name>A0A3A8P2S9_9BACT</name>
<dbReference type="Pfam" id="PF16197">
    <property type="entry name" value="KAsynt_C_assoc"/>
    <property type="match status" value="1"/>
</dbReference>
<evidence type="ECO:0000313" key="7">
    <source>
        <dbReference type="EMBL" id="RKH50139.1"/>
    </source>
</evidence>
<evidence type="ECO:0000259" key="6">
    <source>
        <dbReference type="PROSITE" id="PS52004"/>
    </source>
</evidence>
<dbReference type="RefSeq" id="WP_120646804.1">
    <property type="nucleotide sequence ID" value="NZ_RAWB01000434.1"/>
</dbReference>
<dbReference type="Pfam" id="PF00109">
    <property type="entry name" value="ketoacyl-synt"/>
    <property type="match status" value="1"/>
</dbReference>
<dbReference type="CDD" id="cd08955">
    <property type="entry name" value="KR_2_FAS_SDR_x"/>
    <property type="match status" value="1"/>
</dbReference>
<dbReference type="InterPro" id="IPR014031">
    <property type="entry name" value="Ketoacyl_synth_C"/>
</dbReference>
<dbReference type="SMART" id="SM00822">
    <property type="entry name" value="PKS_KR"/>
    <property type="match status" value="1"/>
</dbReference>
<feature type="domain" description="Carrier" evidence="5">
    <location>
        <begin position="1193"/>
        <end position="1268"/>
    </location>
</feature>
<feature type="domain" description="Ketosynthase family 3 (KS3)" evidence="6">
    <location>
        <begin position="7"/>
        <end position="417"/>
    </location>
</feature>
<dbReference type="Gene3D" id="3.40.50.720">
    <property type="entry name" value="NAD(P)-binding Rossmann-like Domain"/>
    <property type="match status" value="1"/>
</dbReference>
<dbReference type="PANTHER" id="PTHR43775">
    <property type="entry name" value="FATTY ACID SYNTHASE"/>
    <property type="match status" value="1"/>
</dbReference>
<evidence type="ECO:0000259" key="5">
    <source>
        <dbReference type="PROSITE" id="PS50075"/>
    </source>
</evidence>
<dbReference type="InterPro" id="IPR014030">
    <property type="entry name" value="Ketoacyl_synth_N"/>
</dbReference>
<dbReference type="SMART" id="SM00823">
    <property type="entry name" value="PKS_PP"/>
    <property type="match status" value="1"/>
</dbReference>